<organism evidence="1 2">
    <name type="scientific">Actinophytocola gossypii</name>
    <dbReference type="NCBI Taxonomy" id="2812003"/>
    <lineage>
        <taxon>Bacteria</taxon>
        <taxon>Bacillati</taxon>
        <taxon>Actinomycetota</taxon>
        <taxon>Actinomycetes</taxon>
        <taxon>Pseudonocardiales</taxon>
        <taxon>Pseudonocardiaceae</taxon>
    </lineage>
</organism>
<proteinExistence type="predicted"/>
<accession>A0ABT2J203</accession>
<keyword evidence="2" id="KW-1185">Reference proteome</keyword>
<protein>
    <recommendedName>
        <fullName evidence="3">DUF3060 domain-containing protein</fullName>
    </recommendedName>
</protein>
<evidence type="ECO:0000313" key="2">
    <source>
        <dbReference type="Proteomes" id="UP001156441"/>
    </source>
</evidence>
<dbReference type="EMBL" id="JAFFZE010000004">
    <property type="protein sequence ID" value="MCT2581888.1"/>
    <property type="molecule type" value="Genomic_DNA"/>
</dbReference>
<gene>
    <name evidence="1" type="ORF">JT362_01980</name>
</gene>
<evidence type="ECO:0008006" key="3">
    <source>
        <dbReference type="Google" id="ProtNLM"/>
    </source>
</evidence>
<reference evidence="1 2" key="1">
    <citation type="submission" date="2021-02" db="EMBL/GenBank/DDBJ databases">
        <title>Actinophytocola xerophila sp. nov., isolated from soil of cotton cropping field.</title>
        <authorList>
            <person name="Huang R."/>
            <person name="Chen X."/>
            <person name="Ge X."/>
            <person name="Liu W."/>
        </authorList>
    </citation>
    <scope>NUCLEOTIDE SEQUENCE [LARGE SCALE GENOMIC DNA]</scope>
    <source>
        <strain evidence="1 2">S1-96</strain>
    </source>
</reference>
<name>A0ABT2J203_9PSEU</name>
<dbReference type="Proteomes" id="UP001156441">
    <property type="component" value="Unassembled WGS sequence"/>
</dbReference>
<comment type="caution">
    <text evidence="1">The sequence shown here is derived from an EMBL/GenBank/DDBJ whole genome shotgun (WGS) entry which is preliminary data.</text>
</comment>
<evidence type="ECO:0000313" key="1">
    <source>
        <dbReference type="EMBL" id="MCT2581888.1"/>
    </source>
</evidence>
<sequence>MVVGVVAALTLTACGDDPLPAAADGTDLAACSDGSCEVLVDSGDVLDITEFGRVEITIEDDMLEVANRTDDGQGNRSELSAGGAEGRQLQLNNQMFTVVAVKDSQGVLRVGG</sequence>